<protein>
    <submittedName>
        <fullName evidence="2">Type III effector protein hlk1</fullName>
    </submittedName>
</protein>
<reference evidence="2 3" key="1">
    <citation type="submission" date="2017-02" db="EMBL/GenBank/DDBJ databases">
        <title>Blood Disease Bacterium A2-HR MARDI.</title>
        <authorList>
            <person name="Badrun R."/>
            <person name="Abu Bakar N."/>
            <person name="Laboh R."/>
        </authorList>
    </citation>
    <scope>NUCLEOTIDE SEQUENCE [LARGE SCALE GENOMIC DNA]</scope>
    <source>
        <strain evidence="2 3">A2-HR MARDI</strain>
    </source>
</reference>
<dbReference type="Proteomes" id="UP000189628">
    <property type="component" value="Chromosome"/>
</dbReference>
<sequence length="664" mass="71636">MDVLNGAMRHIHIWSAVARDEREREALGPEHKGLSPDREVAYACAAIASIRKGLQALATLKRQHRLPPGYDTDAKEGELLQLLASAADIGVCTRTVTLNEIANQEDVFEAERSDAVEAGAGAGAGAGPDSACADPTEAPEPAGGGTSPSSSAKAASSALRVLEQDPNQVQGWLGEFADCRAALDDIMRRAEASSTPKAVRTMLNALLPDVIYDKLRCCKGMQTLHGILAAASANRLADLAKQVELPELAARVDELCEAWYGRSKAMEAAVDALVKHGAEGQPVHHLTRQALAEHRAAIETYADGLDRVGLNLCLDAAGDIDMDDADGVWRSMMDVVHAISAYKASLLELSETAGRVEIKPGKMAEAPLPAPAPSEPPPAARPAESSGGTGRKHRKHRKRSAGPSALEPVSASVPVDMRTAAQKKVDTLLRDCRVDRDTAAQFGGNIVQIAQRLGEDTGLIRNALNDRKRDAVTTADFIRGSAGNWFGELNRVRSAKASLSPNDRDRIERLANWLGALEWIERHLSTLEADMLKRDMHPRSKHLEKLLGAREVRSVSAPGRLPPTTDPDAVGTLFEMCIQFKPLSNLDLAAPWVVHLHTDRPVTAQALSTMAFADFTAVHLKTDKEKNRGPRWEAVMRALGYTDAKVHRAAIGRELLRKLFAQVA</sequence>
<dbReference type="EMBL" id="CP019911">
    <property type="protein sequence ID" value="AQW28722.1"/>
    <property type="molecule type" value="Genomic_DNA"/>
</dbReference>
<evidence type="ECO:0000313" key="3">
    <source>
        <dbReference type="Proteomes" id="UP000189628"/>
    </source>
</evidence>
<feature type="region of interest" description="Disordered" evidence="1">
    <location>
        <begin position="119"/>
        <end position="159"/>
    </location>
</feature>
<feature type="compositionally biased region" description="Pro residues" evidence="1">
    <location>
        <begin position="368"/>
        <end position="380"/>
    </location>
</feature>
<gene>
    <name evidence="2" type="ORF">B0B51_00895</name>
</gene>
<dbReference type="AlphaFoldDB" id="A0A1U9VDH1"/>
<accession>A0A1U9VDH1</accession>
<feature type="compositionally biased region" description="Basic residues" evidence="1">
    <location>
        <begin position="390"/>
        <end position="400"/>
    </location>
</feature>
<name>A0A1U9VDH1_9RALS</name>
<organism evidence="2 3">
    <name type="scientific">blood disease bacterium A2-HR MARDI</name>
    <dbReference type="NCBI Taxonomy" id="1944648"/>
    <lineage>
        <taxon>Bacteria</taxon>
        <taxon>Pseudomonadati</taxon>
        <taxon>Pseudomonadota</taxon>
        <taxon>Betaproteobacteria</taxon>
        <taxon>Burkholderiales</taxon>
        <taxon>Burkholderiaceae</taxon>
        <taxon>Ralstonia</taxon>
        <taxon>Ralstonia solanacearum species complex</taxon>
    </lineage>
</organism>
<evidence type="ECO:0000313" key="2">
    <source>
        <dbReference type="EMBL" id="AQW28722.1"/>
    </source>
</evidence>
<dbReference type="NCBIfam" id="NF041354">
    <property type="entry name" value="XopP"/>
    <property type="match status" value="1"/>
</dbReference>
<evidence type="ECO:0000256" key="1">
    <source>
        <dbReference type="SAM" id="MobiDB-lite"/>
    </source>
</evidence>
<proteinExistence type="predicted"/>
<dbReference type="InterPro" id="IPR049928">
    <property type="entry name" value="XopP-like"/>
</dbReference>
<feature type="compositionally biased region" description="Low complexity" evidence="1">
    <location>
        <begin position="147"/>
        <end position="158"/>
    </location>
</feature>
<feature type="region of interest" description="Disordered" evidence="1">
    <location>
        <begin position="364"/>
        <end position="418"/>
    </location>
</feature>